<dbReference type="GO" id="GO:0003735">
    <property type="term" value="F:structural constituent of ribosome"/>
    <property type="evidence" value="ECO:0007669"/>
    <property type="project" value="InterPro"/>
</dbReference>
<organism evidence="4 5">
    <name type="scientific">Salix brachista</name>
    <dbReference type="NCBI Taxonomy" id="2182728"/>
    <lineage>
        <taxon>Eukaryota</taxon>
        <taxon>Viridiplantae</taxon>
        <taxon>Streptophyta</taxon>
        <taxon>Embryophyta</taxon>
        <taxon>Tracheophyta</taxon>
        <taxon>Spermatophyta</taxon>
        <taxon>Magnoliopsida</taxon>
        <taxon>eudicotyledons</taxon>
        <taxon>Gunneridae</taxon>
        <taxon>Pentapetalae</taxon>
        <taxon>rosids</taxon>
        <taxon>fabids</taxon>
        <taxon>Malpighiales</taxon>
        <taxon>Salicaceae</taxon>
        <taxon>Saliceae</taxon>
        <taxon>Salix</taxon>
    </lineage>
</organism>
<dbReference type="SUPFAM" id="SSF53137">
    <property type="entry name" value="Translational machinery components"/>
    <property type="match status" value="1"/>
</dbReference>
<dbReference type="GO" id="GO:0000027">
    <property type="term" value="P:ribosomal large subunit assembly"/>
    <property type="evidence" value="ECO:0007669"/>
    <property type="project" value="TreeGrafter"/>
</dbReference>
<reference evidence="5" key="1">
    <citation type="journal article" date="2019" name="Gigascience">
        <title>De novo genome assembly of the endangered Acer yangbiense, a plant species with extremely small populations endemic to Yunnan Province, China.</title>
        <authorList>
            <person name="Yang J."/>
            <person name="Wariss H.M."/>
            <person name="Tao L."/>
            <person name="Zhang R."/>
            <person name="Yun Q."/>
            <person name="Hollingsworth P."/>
            <person name="Dao Z."/>
            <person name="Luo G."/>
            <person name="Guo H."/>
            <person name="Ma Y."/>
            <person name="Sun W."/>
        </authorList>
    </citation>
    <scope>NUCLEOTIDE SEQUENCE [LARGE SCALE GENOMIC DNA]</scope>
    <source>
        <strain evidence="5">cv. br00</strain>
    </source>
</reference>
<evidence type="ECO:0000256" key="1">
    <source>
        <dbReference type="ARBA" id="ARBA00007116"/>
    </source>
</evidence>
<dbReference type="CDD" id="cd00432">
    <property type="entry name" value="Ribosomal_L18_L5e"/>
    <property type="match status" value="1"/>
</dbReference>
<dbReference type="AlphaFoldDB" id="A0A5N5K828"/>
<dbReference type="GO" id="GO:0008097">
    <property type="term" value="F:5S rRNA binding"/>
    <property type="evidence" value="ECO:0007669"/>
    <property type="project" value="InterPro"/>
</dbReference>
<dbReference type="PANTHER" id="PTHR23410:SF12">
    <property type="entry name" value="LARGE RIBOSOMAL SUBUNIT PROTEIN UL18"/>
    <property type="match status" value="1"/>
</dbReference>
<comment type="similarity">
    <text evidence="1">Belongs to the universal ribosomal protein uL18 family.</text>
</comment>
<dbReference type="InterPro" id="IPR005485">
    <property type="entry name" value="Rbsml_uL18_euk_arch"/>
</dbReference>
<evidence type="ECO:0000256" key="2">
    <source>
        <dbReference type="ARBA" id="ARBA00022980"/>
    </source>
</evidence>
<name>A0A5N5K828_9ROSI</name>
<sequence>MVYQYKHQCICQSPKVESLLQAFSSEIQEKTRGQDRLKGEDSSSQSGQKQIQLQNTVLLCDLYPNNKDVFAQIIHASIAGDVVVAAAYSHELPRYGLEVGLSNYAAAYCTGLLLARRVLKTLEMDEGYEGNVKATGEDFLLNQQIAKGLSVLSLMLVLACIGEHEVSPVGLPRLPGEDRQENPGNLAVVVINVSVDHNGNLLVRWITAYEGQLCTGSLAVALRRHRTAIISRSHIGLTGIVDDQTTAQPNHLSEENMHYRLRPSVWPAIAEAGRDSQYG</sequence>
<dbReference type="InterPro" id="IPR057268">
    <property type="entry name" value="Ribosomal_L18"/>
</dbReference>
<dbReference type="Pfam" id="PF17144">
    <property type="entry name" value="Ribosomal_L5e"/>
    <property type="match status" value="1"/>
</dbReference>
<accession>A0A5N5K828</accession>
<keyword evidence="2" id="KW-0689">Ribosomal protein</keyword>
<dbReference type="GO" id="GO:0022625">
    <property type="term" value="C:cytosolic large ribosomal subunit"/>
    <property type="evidence" value="ECO:0007669"/>
    <property type="project" value="TreeGrafter"/>
</dbReference>
<evidence type="ECO:0000313" key="4">
    <source>
        <dbReference type="EMBL" id="KAB5527791.1"/>
    </source>
</evidence>
<proteinExistence type="inferred from homology"/>
<keyword evidence="5" id="KW-1185">Reference proteome</keyword>
<comment type="caution">
    <text evidence="4">The sequence shown here is derived from an EMBL/GenBank/DDBJ whole genome shotgun (WGS) entry which is preliminary data.</text>
</comment>
<dbReference type="EMBL" id="VDCV01000014">
    <property type="protein sequence ID" value="KAB5527791.1"/>
    <property type="molecule type" value="Genomic_DNA"/>
</dbReference>
<dbReference type="Proteomes" id="UP000326939">
    <property type="component" value="Chromosome 14"/>
</dbReference>
<dbReference type="Gene3D" id="3.30.420.100">
    <property type="match status" value="1"/>
</dbReference>
<dbReference type="PANTHER" id="PTHR23410">
    <property type="entry name" value="RIBOSOMAL PROTEIN L5-RELATED"/>
    <property type="match status" value="1"/>
</dbReference>
<keyword evidence="3" id="KW-0687">Ribonucleoprotein</keyword>
<dbReference type="GO" id="GO:0006412">
    <property type="term" value="P:translation"/>
    <property type="evidence" value="ECO:0007669"/>
    <property type="project" value="InterPro"/>
</dbReference>
<evidence type="ECO:0000313" key="5">
    <source>
        <dbReference type="Proteomes" id="UP000326939"/>
    </source>
</evidence>
<gene>
    <name evidence="4" type="ORF">DKX38_021638</name>
</gene>
<protein>
    <recommendedName>
        <fullName evidence="6">Ribosomal protein L5 eukaryotic C-terminal domain-containing protein</fullName>
    </recommendedName>
</protein>
<evidence type="ECO:0000256" key="3">
    <source>
        <dbReference type="ARBA" id="ARBA00023274"/>
    </source>
</evidence>
<evidence type="ECO:0008006" key="6">
    <source>
        <dbReference type="Google" id="ProtNLM"/>
    </source>
</evidence>